<feature type="region of interest" description="Disordered" evidence="1">
    <location>
        <begin position="1"/>
        <end position="25"/>
    </location>
</feature>
<dbReference type="Proteomes" id="UP000024376">
    <property type="component" value="Unassembled WGS sequence"/>
</dbReference>
<evidence type="ECO:0000256" key="1">
    <source>
        <dbReference type="SAM" id="MobiDB-lite"/>
    </source>
</evidence>
<feature type="compositionally biased region" description="Basic residues" evidence="1">
    <location>
        <begin position="10"/>
        <end position="20"/>
    </location>
</feature>
<dbReference type="HOGENOM" id="CLU_1001798_0_0_1"/>
<proteinExistence type="predicted"/>
<dbReference type="EMBL" id="KI911161">
    <property type="protein sequence ID" value="ETR98656.1"/>
    <property type="molecule type" value="Genomic_DNA"/>
</dbReference>
<gene>
    <name evidence="2" type="ORF">M419DRAFT_88397</name>
</gene>
<dbReference type="KEGG" id="trr:M419DRAFT_88397"/>
<name>A0A024S357_HYPJR</name>
<dbReference type="AlphaFoldDB" id="A0A024S357"/>
<evidence type="ECO:0000313" key="3">
    <source>
        <dbReference type="Proteomes" id="UP000024376"/>
    </source>
</evidence>
<sequence>MCLSDSSRLLPKHSSLRSPHRSFVGQSSSSLHFQCFTSSESDVSKTKTGDNETEESTPGPQSSLTITPVHAVMAYHLSLDHLSCIRGRLAPGTKMAFIPELSYEDHCVSEISTSYCLSSEIYFHRGTFLQKQEVDCYLHRQEENQPEHFTTCPHQILTVSAPQFTISNSMQEVSSRLTNNPPRCASHGSETWSNTQGQDAQIVSCRICHSEAECVLKLHCRSLRIRYTCYRDLGPGMDPSHPKWLALLTGKGTLVTRSTSWKYIQGSGIRPTTCGDVV</sequence>
<evidence type="ECO:0000313" key="2">
    <source>
        <dbReference type="EMBL" id="ETR98656.1"/>
    </source>
</evidence>
<reference evidence="3" key="1">
    <citation type="journal article" date="2013" name="Ind. Biotechnol.">
        <title>Comparative genomics analysis of Trichoderma reesei strains.</title>
        <authorList>
            <person name="Koike H."/>
            <person name="Aerts A."/>
            <person name="LaButti K."/>
            <person name="Grigoriev I.V."/>
            <person name="Baker S.E."/>
        </authorList>
    </citation>
    <scope>NUCLEOTIDE SEQUENCE [LARGE SCALE GENOMIC DNA]</scope>
    <source>
        <strain evidence="3">ATCC 56765 / BCRC 32924 / NRRL 11460 / Rut C-30</strain>
    </source>
</reference>
<protein>
    <submittedName>
        <fullName evidence="2">Uncharacterized protein</fullName>
    </submittedName>
</protein>
<feature type="region of interest" description="Disordered" evidence="1">
    <location>
        <begin position="41"/>
        <end position="64"/>
    </location>
</feature>
<organism evidence="2 3">
    <name type="scientific">Hypocrea jecorina (strain ATCC 56765 / BCRC 32924 / NRRL 11460 / Rut C-30)</name>
    <name type="common">Trichoderma reesei</name>
    <dbReference type="NCBI Taxonomy" id="1344414"/>
    <lineage>
        <taxon>Eukaryota</taxon>
        <taxon>Fungi</taxon>
        <taxon>Dikarya</taxon>
        <taxon>Ascomycota</taxon>
        <taxon>Pezizomycotina</taxon>
        <taxon>Sordariomycetes</taxon>
        <taxon>Hypocreomycetidae</taxon>
        <taxon>Hypocreales</taxon>
        <taxon>Hypocreaceae</taxon>
        <taxon>Trichoderma</taxon>
    </lineage>
</organism>
<dbReference type="OrthoDB" id="4763424at2759"/>
<accession>A0A024S357</accession>